<dbReference type="RefSeq" id="WP_202956213.1">
    <property type="nucleotide sequence ID" value="NZ_JAPCID010000007.1"/>
</dbReference>
<dbReference type="PANTHER" id="PTHR43434:SF1">
    <property type="entry name" value="PHOSPHOGLYCOLATE PHOSPHATASE"/>
    <property type="match status" value="1"/>
</dbReference>
<name>A0ABT4REY2_9ACTN</name>
<reference evidence="1" key="1">
    <citation type="submission" date="2022-10" db="EMBL/GenBank/DDBJ databases">
        <title>The WGS of Solirubrobacter sp. CPCC 204708.</title>
        <authorList>
            <person name="Jiang Z."/>
        </authorList>
    </citation>
    <scope>NUCLEOTIDE SEQUENCE</scope>
    <source>
        <strain evidence="1">CPCC 204708</strain>
    </source>
</reference>
<dbReference type="InterPro" id="IPR036412">
    <property type="entry name" value="HAD-like_sf"/>
</dbReference>
<protein>
    <submittedName>
        <fullName evidence="1">HAD-IA family hydrolase</fullName>
    </submittedName>
</protein>
<evidence type="ECO:0000313" key="2">
    <source>
        <dbReference type="Proteomes" id="UP001147700"/>
    </source>
</evidence>
<comment type="caution">
    <text evidence="1">The sequence shown here is derived from an EMBL/GenBank/DDBJ whole genome shotgun (WGS) entry which is preliminary data.</text>
</comment>
<dbReference type="Proteomes" id="UP001147700">
    <property type="component" value="Unassembled WGS sequence"/>
</dbReference>
<dbReference type="InterPro" id="IPR023214">
    <property type="entry name" value="HAD_sf"/>
</dbReference>
<dbReference type="Gene3D" id="3.40.50.1000">
    <property type="entry name" value="HAD superfamily/HAD-like"/>
    <property type="match status" value="1"/>
</dbReference>
<dbReference type="InterPro" id="IPR006439">
    <property type="entry name" value="HAD-SF_hydro_IA"/>
</dbReference>
<sequence length="227" mass="23886">MKAPPTAETALLLQRARFLLLDFDGPVCSIFAGTPASRVANDLLGALRTEGVSIPERIKATLDPFEVLRFAHSINFAAADRTERRLREAEVAAVPTAMRTPHAADLITAWRKTGKAVAIVSNNSEAAVVAFACLHRLTLDAVVGRTSSDPSLLKPNPHLVERAVDALGAAGPDTVLVGDSPSDIVAAKESCVNAIGYANKIGKYARLVDAGADGVVEDLGTLLDALR</sequence>
<keyword evidence="2" id="KW-1185">Reference proteome</keyword>
<dbReference type="Pfam" id="PF00702">
    <property type="entry name" value="Hydrolase"/>
    <property type="match status" value="1"/>
</dbReference>
<accession>A0ABT4REY2</accession>
<evidence type="ECO:0000313" key="1">
    <source>
        <dbReference type="EMBL" id="MDA0137053.1"/>
    </source>
</evidence>
<dbReference type="NCBIfam" id="TIGR01549">
    <property type="entry name" value="HAD-SF-IA-v1"/>
    <property type="match status" value="1"/>
</dbReference>
<dbReference type="PANTHER" id="PTHR43434">
    <property type="entry name" value="PHOSPHOGLYCOLATE PHOSPHATASE"/>
    <property type="match status" value="1"/>
</dbReference>
<organism evidence="1 2">
    <name type="scientific">Solirubrobacter deserti</name>
    <dbReference type="NCBI Taxonomy" id="2282478"/>
    <lineage>
        <taxon>Bacteria</taxon>
        <taxon>Bacillati</taxon>
        <taxon>Actinomycetota</taxon>
        <taxon>Thermoleophilia</taxon>
        <taxon>Solirubrobacterales</taxon>
        <taxon>Solirubrobacteraceae</taxon>
        <taxon>Solirubrobacter</taxon>
    </lineage>
</organism>
<dbReference type="InterPro" id="IPR050155">
    <property type="entry name" value="HAD-like_hydrolase_sf"/>
</dbReference>
<dbReference type="GO" id="GO:0016787">
    <property type="term" value="F:hydrolase activity"/>
    <property type="evidence" value="ECO:0007669"/>
    <property type="project" value="UniProtKB-KW"/>
</dbReference>
<dbReference type="EMBL" id="JAPCID010000007">
    <property type="protein sequence ID" value="MDA0137053.1"/>
    <property type="molecule type" value="Genomic_DNA"/>
</dbReference>
<keyword evidence="1" id="KW-0378">Hydrolase</keyword>
<proteinExistence type="predicted"/>
<dbReference type="SUPFAM" id="SSF56784">
    <property type="entry name" value="HAD-like"/>
    <property type="match status" value="1"/>
</dbReference>
<gene>
    <name evidence="1" type="ORF">OJ962_06060</name>
</gene>